<protein>
    <submittedName>
        <fullName evidence="1">Uncharacterized protein</fullName>
    </submittedName>
</protein>
<proteinExistence type="predicted"/>
<name>A0ACB8X0T0_9TELE</name>
<keyword evidence="2" id="KW-1185">Reference proteome</keyword>
<accession>A0ACB8X0T0</accession>
<dbReference type="Proteomes" id="UP000831701">
    <property type="component" value="Chromosome 4"/>
</dbReference>
<sequence length="191" mass="21763">MIVEVIQKNLEGWWKIRYQGREGWAPASYLKKSDIQSQKQSAGAAAHTSPNDLDGVSKQNAARENRDNGQKENRLSFFSDNKKVGSRHRPPPRRDLTIPRGSNLPKPPVPPQVEEEFYTIADFQTTIPDGISFQAGVKVEVIEKNASGWWYIQIDDKEGWAPATFIDKYKKTSNALHDPISLPLYPMRWRS</sequence>
<organism evidence="1 2">
    <name type="scientific">Scortum barcoo</name>
    <name type="common">barcoo grunter</name>
    <dbReference type="NCBI Taxonomy" id="214431"/>
    <lineage>
        <taxon>Eukaryota</taxon>
        <taxon>Metazoa</taxon>
        <taxon>Chordata</taxon>
        <taxon>Craniata</taxon>
        <taxon>Vertebrata</taxon>
        <taxon>Euteleostomi</taxon>
        <taxon>Actinopterygii</taxon>
        <taxon>Neopterygii</taxon>
        <taxon>Teleostei</taxon>
        <taxon>Neoteleostei</taxon>
        <taxon>Acanthomorphata</taxon>
        <taxon>Eupercaria</taxon>
        <taxon>Centrarchiformes</taxon>
        <taxon>Terapontoidei</taxon>
        <taxon>Terapontidae</taxon>
        <taxon>Scortum</taxon>
    </lineage>
</organism>
<evidence type="ECO:0000313" key="1">
    <source>
        <dbReference type="EMBL" id="KAI3373850.1"/>
    </source>
</evidence>
<dbReference type="EMBL" id="CM041534">
    <property type="protein sequence ID" value="KAI3373850.1"/>
    <property type="molecule type" value="Genomic_DNA"/>
</dbReference>
<gene>
    <name evidence="1" type="ORF">L3Q82_022432</name>
</gene>
<reference evidence="1" key="1">
    <citation type="submission" date="2022-04" db="EMBL/GenBank/DDBJ databases">
        <title>Jade perch genome.</title>
        <authorList>
            <person name="Chao B."/>
        </authorList>
    </citation>
    <scope>NUCLEOTIDE SEQUENCE</scope>
    <source>
        <strain evidence="1">CB-2022</strain>
    </source>
</reference>
<evidence type="ECO:0000313" key="2">
    <source>
        <dbReference type="Proteomes" id="UP000831701"/>
    </source>
</evidence>
<comment type="caution">
    <text evidence="1">The sequence shown here is derived from an EMBL/GenBank/DDBJ whole genome shotgun (WGS) entry which is preliminary data.</text>
</comment>